<comment type="subcellular location">
    <subcellularLocation>
        <location evidence="1">Cell outer membrane</location>
    </subcellularLocation>
</comment>
<dbReference type="PANTHER" id="PTHR12815:SF47">
    <property type="entry name" value="TRANSLOCATION AND ASSEMBLY MODULE SUBUNIT TAMA"/>
    <property type="match status" value="1"/>
</dbReference>
<proteinExistence type="inferred from homology"/>
<feature type="signal peptide" evidence="11">
    <location>
        <begin position="1"/>
        <end position="20"/>
    </location>
</feature>
<evidence type="ECO:0000256" key="2">
    <source>
        <dbReference type="ARBA" id="ARBA00010248"/>
    </source>
</evidence>
<comment type="caution">
    <text evidence="14">The sequence shown here is derived from an EMBL/GenBank/DDBJ whole genome shotgun (WGS) entry which is preliminary data.</text>
</comment>
<dbReference type="Pfam" id="PF17243">
    <property type="entry name" value="POTRA_TamA_1"/>
    <property type="match status" value="1"/>
</dbReference>
<evidence type="ECO:0000256" key="6">
    <source>
        <dbReference type="ARBA" id="ARBA00022729"/>
    </source>
</evidence>
<feature type="domain" description="Bacterial surface antigen (D15)" evidence="12">
    <location>
        <begin position="353"/>
        <end position="591"/>
    </location>
</feature>
<evidence type="ECO:0000256" key="9">
    <source>
        <dbReference type="ARBA" id="ARBA00033063"/>
    </source>
</evidence>
<accession>A0A9D2RGS9</accession>
<evidence type="ECO:0000313" key="14">
    <source>
        <dbReference type="EMBL" id="HJD43679.1"/>
    </source>
</evidence>
<comment type="subunit">
    <text evidence="10">Interacts with TamB to form the translocation and assembly module (TAM).</text>
</comment>
<dbReference type="Proteomes" id="UP000823889">
    <property type="component" value="Unassembled WGS sequence"/>
</dbReference>
<dbReference type="EMBL" id="DWUQ01000027">
    <property type="protein sequence ID" value="HJD43679.1"/>
    <property type="molecule type" value="Genomic_DNA"/>
</dbReference>
<keyword evidence="5" id="KW-0812">Transmembrane</keyword>
<reference evidence="14" key="2">
    <citation type="submission" date="2021-04" db="EMBL/GenBank/DDBJ databases">
        <authorList>
            <person name="Gilroy R."/>
        </authorList>
    </citation>
    <scope>NUCLEOTIDE SEQUENCE</scope>
    <source>
        <strain evidence="14">9264</strain>
    </source>
</reference>
<keyword evidence="8" id="KW-0998">Cell outer membrane</keyword>
<evidence type="ECO:0000256" key="11">
    <source>
        <dbReference type="SAM" id="SignalP"/>
    </source>
</evidence>
<dbReference type="InterPro" id="IPR035243">
    <property type="entry name" value="TamA_POTRA_Dom_1"/>
</dbReference>
<evidence type="ECO:0000256" key="3">
    <source>
        <dbReference type="ARBA" id="ARBA00015419"/>
    </source>
</evidence>
<gene>
    <name evidence="14" type="ORF">H9906_01450</name>
</gene>
<evidence type="ECO:0000259" key="12">
    <source>
        <dbReference type="Pfam" id="PF01103"/>
    </source>
</evidence>
<evidence type="ECO:0000313" key="15">
    <source>
        <dbReference type="Proteomes" id="UP000823889"/>
    </source>
</evidence>
<evidence type="ECO:0000256" key="4">
    <source>
        <dbReference type="ARBA" id="ARBA00022452"/>
    </source>
</evidence>
<evidence type="ECO:0000256" key="1">
    <source>
        <dbReference type="ARBA" id="ARBA00004442"/>
    </source>
</evidence>
<feature type="chain" id="PRO_5039527624" description="Translocation and assembly module subunit TamA" evidence="11">
    <location>
        <begin position="21"/>
        <end position="591"/>
    </location>
</feature>
<evidence type="ECO:0000256" key="10">
    <source>
        <dbReference type="ARBA" id="ARBA00093548"/>
    </source>
</evidence>
<dbReference type="GO" id="GO:0009279">
    <property type="term" value="C:cell outer membrane"/>
    <property type="evidence" value="ECO:0007669"/>
    <property type="project" value="UniProtKB-SubCell"/>
</dbReference>
<evidence type="ECO:0000259" key="13">
    <source>
        <dbReference type="Pfam" id="PF17243"/>
    </source>
</evidence>
<dbReference type="Gene3D" id="2.40.160.50">
    <property type="entry name" value="membrane protein fhac: a member of the omp85/tpsb transporter family"/>
    <property type="match status" value="1"/>
</dbReference>
<keyword evidence="7" id="KW-0472">Membrane</keyword>
<reference evidence="14" key="1">
    <citation type="journal article" date="2021" name="PeerJ">
        <title>Extensive microbial diversity within the chicken gut microbiome revealed by metagenomics and culture.</title>
        <authorList>
            <person name="Gilroy R."/>
            <person name="Ravi A."/>
            <person name="Getino M."/>
            <person name="Pursley I."/>
            <person name="Horton D.L."/>
            <person name="Alikhan N.F."/>
            <person name="Baker D."/>
            <person name="Gharbi K."/>
            <person name="Hall N."/>
            <person name="Watson M."/>
            <person name="Adriaenssens E.M."/>
            <person name="Foster-Nyarko E."/>
            <person name="Jarju S."/>
            <person name="Secka A."/>
            <person name="Antonio M."/>
            <person name="Oren A."/>
            <person name="Chaudhuri R.R."/>
            <person name="La Ragione R."/>
            <person name="Hildebrand F."/>
            <person name="Pallen M.J."/>
        </authorList>
    </citation>
    <scope>NUCLEOTIDE SEQUENCE</scope>
    <source>
        <strain evidence="14">9264</strain>
    </source>
</reference>
<keyword evidence="6 11" id="KW-0732">Signal</keyword>
<dbReference type="PANTHER" id="PTHR12815">
    <property type="entry name" value="SORTING AND ASSEMBLY MACHINERY SAMM50 PROTEIN FAMILY MEMBER"/>
    <property type="match status" value="1"/>
</dbReference>
<dbReference type="Gene3D" id="3.10.20.310">
    <property type="entry name" value="membrane protein fhac"/>
    <property type="match status" value="3"/>
</dbReference>
<dbReference type="InterPro" id="IPR039910">
    <property type="entry name" value="D15-like"/>
</dbReference>
<keyword evidence="4" id="KW-1134">Transmembrane beta strand</keyword>
<dbReference type="AlphaFoldDB" id="A0A9D2RGS9"/>
<organism evidence="14 15">
    <name type="scientific">Candidatus Paenalcaligenes intestinipullorum</name>
    <dbReference type="NCBI Taxonomy" id="2838718"/>
    <lineage>
        <taxon>Bacteria</taxon>
        <taxon>Pseudomonadati</taxon>
        <taxon>Pseudomonadota</taxon>
        <taxon>Betaproteobacteria</taxon>
        <taxon>Burkholderiales</taxon>
        <taxon>Alcaligenaceae</taxon>
        <taxon>Paenalcaligenes</taxon>
    </lineage>
</organism>
<comment type="similarity">
    <text evidence="2">Belongs to the TamA family.</text>
</comment>
<protein>
    <recommendedName>
        <fullName evidence="3">Translocation and assembly module subunit TamA</fullName>
    </recommendedName>
    <alternativeName>
        <fullName evidence="9">Autotransporter assembly factor TamA</fullName>
    </alternativeName>
</protein>
<feature type="domain" description="TamA POTRA" evidence="13">
    <location>
        <begin position="45"/>
        <end position="106"/>
    </location>
</feature>
<dbReference type="Pfam" id="PF01103">
    <property type="entry name" value="Omp85"/>
    <property type="match status" value="1"/>
</dbReference>
<sequence>MPVRRAGLLFSLCFSQVVWAASSTPEVIIDPGGVAPAALSSIYEAVDAITRLAEDQDLTEVSRLQRRAHDATLSALQTQGYYDAVVTLEVGELEDGQETWDIIIEPGIRTTVQKVMLDFSGQITQPEFELRVQDMRDRWLLNEDDVFLNSEWSKAKQELLIDVKSHAFYFARYDKTQAVVHAEEGKADLDVRVRSGPRVRLGKLFTSGLNRVPDSLITRYVRYEEGQVYDQAQLDDWQQALQSTSFFRGAFVTLDTESPYQEVREDGEVELPVSVRVTEAPAQRLSASLGVDSDHGPNIETVYRQNVIFNQPWWSESGLGLNKHRQRVFSDLYFPPTYGGYQSSVGVLYDREDINGVMNRRLGLGWKLKRDLRSKTGVEYNNEWGVLAAWDKTKIVGQDPYRIPSVIGTWNILRRDVNDIYDPRDGNLVNLGLGVGVNLDDKKPFYRASLRGQQWWSIGKQDVLTVRAEVGKVWSKATQVPTDFGYRTGGARSVRGYGYDKIGIRQGDAIIGAPTLAVASVEYIHYITSMYGVSAFVDVGDAAESFSAMKPYVGYGVGASVRTPAGPIYVDLAYGQTDKRLRLHFSLGIAF</sequence>
<name>A0A9D2RGS9_9BURK</name>
<evidence type="ECO:0000256" key="7">
    <source>
        <dbReference type="ARBA" id="ARBA00023136"/>
    </source>
</evidence>
<evidence type="ECO:0000256" key="8">
    <source>
        <dbReference type="ARBA" id="ARBA00023237"/>
    </source>
</evidence>
<evidence type="ECO:0000256" key="5">
    <source>
        <dbReference type="ARBA" id="ARBA00022692"/>
    </source>
</evidence>
<dbReference type="InterPro" id="IPR000184">
    <property type="entry name" value="Bac_surfAg_D15"/>
</dbReference>